<dbReference type="AlphaFoldDB" id="A0A2I2FJP8"/>
<proteinExistence type="predicted"/>
<name>A0A2I2FJP8_ASPCN</name>
<keyword evidence="1" id="KW-0472">Membrane</keyword>
<evidence type="ECO:0000256" key="1">
    <source>
        <dbReference type="SAM" id="Phobius"/>
    </source>
</evidence>
<dbReference type="OrthoDB" id="10353833at2759"/>
<accession>A0A2I2FJP8</accession>
<organism evidence="2 3">
    <name type="scientific">Aspergillus candidus</name>
    <dbReference type="NCBI Taxonomy" id="41067"/>
    <lineage>
        <taxon>Eukaryota</taxon>
        <taxon>Fungi</taxon>
        <taxon>Dikarya</taxon>
        <taxon>Ascomycota</taxon>
        <taxon>Pezizomycotina</taxon>
        <taxon>Eurotiomycetes</taxon>
        <taxon>Eurotiomycetidae</taxon>
        <taxon>Eurotiales</taxon>
        <taxon>Aspergillaceae</taxon>
        <taxon>Aspergillus</taxon>
        <taxon>Aspergillus subgen. Circumdati</taxon>
    </lineage>
</organism>
<evidence type="ECO:0000313" key="2">
    <source>
        <dbReference type="EMBL" id="PLB40865.1"/>
    </source>
</evidence>
<dbReference type="RefSeq" id="XP_024674877.1">
    <property type="nucleotide sequence ID" value="XM_024819974.1"/>
</dbReference>
<protein>
    <submittedName>
        <fullName evidence="2">Uncharacterized protein</fullName>
    </submittedName>
</protein>
<gene>
    <name evidence="2" type="ORF">BDW47DRAFT_83236</name>
</gene>
<dbReference type="EMBL" id="KZ559123">
    <property type="protein sequence ID" value="PLB40865.1"/>
    <property type="molecule type" value="Genomic_DNA"/>
</dbReference>
<sequence length="180" mass="20938">MIWRWMHVFLSVFLYFFASLFPFSFSLRVVSFLLCSLSFPVLSCSFFVLFLFSGFILDGFPRRAPSGRGVGRDVSCRVDLDRHIRPHDLFLLCCISTCRYQGRRNVIWRGRWPSPSRLPWGRGMKPRWFEDRSTRILATGLGGLGLSFCRIPGDGDTRLDDLSYFYFFLWPLSSSLYVVA</sequence>
<evidence type="ECO:0000313" key="3">
    <source>
        <dbReference type="Proteomes" id="UP000234585"/>
    </source>
</evidence>
<dbReference type="GeneID" id="36527134"/>
<keyword evidence="3" id="KW-1185">Reference proteome</keyword>
<dbReference type="Proteomes" id="UP000234585">
    <property type="component" value="Unassembled WGS sequence"/>
</dbReference>
<keyword evidence="1" id="KW-0812">Transmembrane</keyword>
<keyword evidence="1" id="KW-1133">Transmembrane helix</keyword>
<reference evidence="2 3" key="1">
    <citation type="submission" date="2017-12" db="EMBL/GenBank/DDBJ databases">
        <authorList>
            <consortium name="DOE Joint Genome Institute"/>
            <person name="Haridas S."/>
            <person name="Kjaerbolling I."/>
            <person name="Vesth T.C."/>
            <person name="Frisvad J.C."/>
            <person name="Nybo J.L."/>
            <person name="Theobald S."/>
            <person name="Kuo A."/>
            <person name="Bowyer P."/>
            <person name="Matsuda Y."/>
            <person name="Mondo S."/>
            <person name="Lyhne E.K."/>
            <person name="Kogle M.E."/>
            <person name="Clum A."/>
            <person name="Lipzen A."/>
            <person name="Salamov A."/>
            <person name="Ngan C.Y."/>
            <person name="Daum C."/>
            <person name="Chiniquy J."/>
            <person name="Barry K."/>
            <person name="LaButti K."/>
            <person name="Simmons B.A."/>
            <person name="Magnuson J.K."/>
            <person name="Mortensen U.H."/>
            <person name="Larsen T.O."/>
            <person name="Grigoriev I.V."/>
            <person name="Baker S.E."/>
            <person name="Andersen M.R."/>
            <person name="Nordberg H.P."/>
            <person name="Cantor M.N."/>
            <person name="Hua S.X."/>
        </authorList>
    </citation>
    <scope>NUCLEOTIDE SEQUENCE [LARGE SCALE GENOMIC DNA]</scope>
    <source>
        <strain evidence="2 3">CBS 102.13</strain>
    </source>
</reference>
<feature type="transmembrane region" description="Helical" evidence="1">
    <location>
        <begin position="36"/>
        <end position="57"/>
    </location>
</feature>